<proteinExistence type="inferred from homology"/>
<keyword evidence="6 7" id="KW-0067">ATP-binding</keyword>
<keyword evidence="7 8" id="KW-0961">Cell wall biogenesis/degradation</keyword>
<evidence type="ECO:0000256" key="3">
    <source>
        <dbReference type="ARBA" id="ARBA00022490"/>
    </source>
</evidence>
<dbReference type="Gene3D" id="3.40.50.720">
    <property type="entry name" value="NAD(P)-binding Rossmann-like Domain"/>
    <property type="match status" value="1"/>
</dbReference>
<dbReference type="InterPro" id="IPR036565">
    <property type="entry name" value="Mur-like_cat_sf"/>
</dbReference>
<dbReference type="STRING" id="35755.UL82_06985"/>
<organism evidence="11 12">
    <name type="scientific">Corynebacterium kutscheri</name>
    <dbReference type="NCBI Taxonomy" id="35755"/>
    <lineage>
        <taxon>Bacteria</taxon>
        <taxon>Bacillati</taxon>
        <taxon>Actinomycetota</taxon>
        <taxon>Actinomycetes</taxon>
        <taxon>Mycobacteriales</taxon>
        <taxon>Corynebacteriaceae</taxon>
        <taxon>Corynebacterium</taxon>
    </lineage>
</organism>
<evidence type="ECO:0000259" key="10">
    <source>
        <dbReference type="Pfam" id="PF08245"/>
    </source>
</evidence>
<dbReference type="GO" id="GO:0005524">
    <property type="term" value="F:ATP binding"/>
    <property type="evidence" value="ECO:0007669"/>
    <property type="project" value="UniProtKB-UniRule"/>
</dbReference>
<comment type="pathway">
    <text evidence="2 7 8">Cell wall biogenesis; peptidoglycan biosynthesis.</text>
</comment>
<dbReference type="SUPFAM" id="SSF53244">
    <property type="entry name" value="MurD-like peptide ligases, peptide-binding domain"/>
    <property type="match status" value="1"/>
</dbReference>
<accession>A0A0F6R075</accession>
<reference evidence="11 12" key="1">
    <citation type="journal article" date="2015" name="Genome Announc.">
        <title>Complete Genome Sequence of Corynebacterium kutscheri DSM 20755, a Corynebacterial Type Strain with Remarkably Low G+C Content of Chromosomal DNA.</title>
        <authorList>
            <person name="Ruckert C."/>
            <person name="Albersmeier A."/>
            <person name="Winkler A."/>
            <person name="Tauch A."/>
        </authorList>
    </citation>
    <scope>NUCLEOTIDE SEQUENCE [LARGE SCALE GENOMIC DNA]</scope>
    <source>
        <strain evidence="11 12">DSM 20755</strain>
    </source>
</reference>
<comment type="similarity">
    <text evidence="7">Belongs to the MurCDEF family.</text>
</comment>
<keyword evidence="7 8" id="KW-0133">Cell shape</keyword>
<keyword evidence="3 7" id="KW-0963">Cytoplasm</keyword>
<dbReference type="EMBL" id="CP011312">
    <property type="protein sequence ID" value="AKE41562.1"/>
    <property type="molecule type" value="Genomic_DNA"/>
</dbReference>
<dbReference type="GO" id="GO:0008764">
    <property type="term" value="F:UDP-N-acetylmuramoylalanine-D-glutamate ligase activity"/>
    <property type="evidence" value="ECO:0007669"/>
    <property type="project" value="UniProtKB-UniRule"/>
</dbReference>
<dbReference type="Gene3D" id="3.90.190.20">
    <property type="entry name" value="Mur ligase, C-terminal domain"/>
    <property type="match status" value="1"/>
</dbReference>
<comment type="catalytic activity">
    <reaction evidence="7 8">
        <text>UDP-N-acetyl-alpha-D-muramoyl-L-alanine + D-glutamate + ATP = UDP-N-acetyl-alpha-D-muramoyl-L-alanyl-D-glutamate + ADP + phosphate + H(+)</text>
        <dbReference type="Rhea" id="RHEA:16429"/>
        <dbReference type="ChEBI" id="CHEBI:15378"/>
        <dbReference type="ChEBI" id="CHEBI:29986"/>
        <dbReference type="ChEBI" id="CHEBI:30616"/>
        <dbReference type="ChEBI" id="CHEBI:43474"/>
        <dbReference type="ChEBI" id="CHEBI:83898"/>
        <dbReference type="ChEBI" id="CHEBI:83900"/>
        <dbReference type="ChEBI" id="CHEBI:456216"/>
        <dbReference type="EC" id="6.3.2.9"/>
    </reaction>
</comment>
<dbReference type="SUPFAM" id="SSF51984">
    <property type="entry name" value="MurCD N-terminal domain"/>
    <property type="match status" value="1"/>
</dbReference>
<evidence type="ECO:0000256" key="7">
    <source>
        <dbReference type="HAMAP-Rule" id="MF_00639"/>
    </source>
</evidence>
<feature type="domain" description="Mur ligase C-terminal" evidence="9">
    <location>
        <begin position="316"/>
        <end position="435"/>
    </location>
</feature>
<dbReference type="Proteomes" id="UP000033457">
    <property type="component" value="Chromosome"/>
</dbReference>
<evidence type="ECO:0000256" key="8">
    <source>
        <dbReference type="RuleBase" id="RU003664"/>
    </source>
</evidence>
<evidence type="ECO:0000259" key="9">
    <source>
        <dbReference type="Pfam" id="PF02875"/>
    </source>
</evidence>
<keyword evidence="12" id="KW-1185">Reference proteome</keyword>
<dbReference type="OrthoDB" id="9809796at2"/>
<keyword evidence="7 8" id="KW-0131">Cell cycle</keyword>
<dbReference type="HAMAP" id="MF_00639">
    <property type="entry name" value="MurD"/>
    <property type="match status" value="1"/>
</dbReference>
<evidence type="ECO:0000313" key="12">
    <source>
        <dbReference type="Proteomes" id="UP000033457"/>
    </source>
</evidence>
<protein>
    <recommendedName>
        <fullName evidence="7 8">UDP-N-acetylmuramoylalanine--D-glutamate ligase</fullName>
        <ecNumber evidence="7 8">6.3.2.9</ecNumber>
    </recommendedName>
    <alternativeName>
        <fullName evidence="7">D-glutamic acid-adding enzyme</fullName>
    </alternativeName>
    <alternativeName>
        <fullName evidence="7">UDP-N-acetylmuramoyl-L-alanyl-D-glutamate synthetase</fullName>
    </alternativeName>
</protein>
<keyword evidence="5 7" id="KW-0547">Nucleotide-binding</keyword>
<dbReference type="HOGENOM" id="CLU_032540_0_0_11"/>
<dbReference type="PANTHER" id="PTHR43692">
    <property type="entry name" value="UDP-N-ACETYLMURAMOYLALANINE--D-GLUTAMATE LIGASE"/>
    <property type="match status" value="1"/>
</dbReference>
<evidence type="ECO:0000256" key="6">
    <source>
        <dbReference type="ARBA" id="ARBA00022840"/>
    </source>
</evidence>
<comment type="subcellular location">
    <subcellularLocation>
        <location evidence="1 7 8">Cytoplasm</location>
    </subcellularLocation>
</comment>
<sequence>MTVPIKDISCPVLVTGAGVTGRGIVGLLKQIGIPVTLADANREALAQIEAELGIITVCEEDLLTNRALFNSYGLVVTSPGWRPDAPLLRAALEAGLEVIGDVELCWRLDQDEVFGNKRRWIVVTGTNGKTTTTAMLAAMLNEAGYAAAAVGNIGVAIADALIGTHRVDILVAELSSFQLHWTTTLRPEIGVFLNLAEDHIDWHGSFNEYAAAKAKVFSAATAIASKDDDLVKELAKDHEVIFYTLGEPDAGEVGVSKQWIVDKRNKAVRIAPATNIQPHGPAGIADATAAAAAALVAGVSPEAIQRALATFSVAGHRGQVVATYRGIVAVDNSKATNPHAADSALGGFKSIVWIAGGQLKGADVSEVIRRHAQHIKAAALLGVDALKIAQALADNAPHVKIQVTQETDPVLAMNEVVEFAVSQASAGDAIVLAPAAASLDMYTGMAQRGDLFADAIKKYLCFESTRED</sequence>
<feature type="domain" description="Mur ligase central" evidence="10">
    <location>
        <begin position="123"/>
        <end position="247"/>
    </location>
</feature>
<dbReference type="Pfam" id="PF21799">
    <property type="entry name" value="MurD-like_N"/>
    <property type="match status" value="1"/>
</dbReference>
<comment type="function">
    <text evidence="7 8">Cell wall formation. Catalyzes the addition of glutamate to the nucleotide precursor UDP-N-acetylmuramoyl-L-alanine (UMA).</text>
</comment>
<evidence type="ECO:0000256" key="4">
    <source>
        <dbReference type="ARBA" id="ARBA00022598"/>
    </source>
</evidence>
<dbReference type="PANTHER" id="PTHR43692:SF1">
    <property type="entry name" value="UDP-N-ACETYLMURAMOYLALANINE--D-GLUTAMATE LIGASE"/>
    <property type="match status" value="1"/>
</dbReference>
<dbReference type="InterPro" id="IPR036615">
    <property type="entry name" value="Mur_ligase_C_dom_sf"/>
</dbReference>
<name>A0A0F6R075_9CORY</name>
<dbReference type="AlphaFoldDB" id="A0A0F6R075"/>
<keyword evidence="7 8" id="KW-0573">Peptidoglycan synthesis</keyword>
<dbReference type="GO" id="GO:0051301">
    <property type="term" value="P:cell division"/>
    <property type="evidence" value="ECO:0007669"/>
    <property type="project" value="UniProtKB-KW"/>
</dbReference>
<dbReference type="UniPathway" id="UPA00219"/>
<dbReference type="EC" id="6.3.2.9" evidence="7 8"/>
<dbReference type="KEGG" id="cku:UL82_06985"/>
<dbReference type="SUPFAM" id="SSF53623">
    <property type="entry name" value="MurD-like peptide ligases, catalytic domain"/>
    <property type="match status" value="1"/>
</dbReference>
<dbReference type="NCBIfam" id="TIGR01087">
    <property type="entry name" value="murD"/>
    <property type="match status" value="1"/>
</dbReference>
<feature type="binding site" evidence="7">
    <location>
        <begin position="125"/>
        <end position="131"/>
    </location>
    <ligand>
        <name>ATP</name>
        <dbReference type="ChEBI" id="CHEBI:30616"/>
    </ligand>
</feature>
<evidence type="ECO:0000256" key="2">
    <source>
        <dbReference type="ARBA" id="ARBA00004752"/>
    </source>
</evidence>
<dbReference type="InterPro" id="IPR004101">
    <property type="entry name" value="Mur_ligase_C"/>
</dbReference>
<dbReference type="GO" id="GO:0005737">
    <property type="term" value="C:cytoplasm"/>
    <property type="evidence" value="ECO:0007669"/>
    <property type="project" value="UniProtKB-SubCell"/>
</dbReference>
<dbReference type="InterPro" id="IPR013221">
    <property type="entry name" value="Mur_ligase_cen"/>
</dbReference>
<dbReference type="InterPro" id="IPR005762">
    <property type="entry name" value="MurD"/>
</dbReference>
<keyword evidence="4 7" id="KW-0436">Ligase</keyword>
<dbReference type="Pfam" id="PF08245">
    <property type="entry name" value="Mur_ligase_M"/>
    <property type="match status" value="1"/>
</dbReference>
<evidence type="ECO:0000256" key="1">
    <source>
        <dbReference type="ARBA" id="ARBA00004496"/>
    </source>
</evidence>
<dbReference type="Gene3D" id="3.40.1190.10">
    <property type="entry name" value="Mur-like, catalytic domain"/>
    <property type="match status" value="1"/>
</dbReference>
<evidence type="ECO:0000313" key="11">
    <source>
        <dbReference type="EMBL" id="AKE41562.1"/>
    </source>
</evidence>
<evidence type="ECO:0000256" key="5">
    <source>
        <dbReference type="ARBA" id="ARBA00022741"/>
    </source>
</evidence>
<dbReference type="GO" id="GO:0008360">
    <property type="term" value="P:regulation of cell shape"/>
    <property type="evidence" value="ECO:0007669"/>
    <property type="project" value="UniProtKB-KW"/>
</dbReference>
<gene>
    <name evidence="7 11" type="primary">murD</name>
    <name evidence="11" type="ORF">UL82_06985</name>
</gene>
<dbReference type="RefSeq" id="WP_046439907.1">
    <property type="nucleotide sequence ID" value="NZ_CP011312.1"/>
</dbReference>
<dbReference type="GO" id="GO:0009252">
    <property type="term" value="P:peptidoglycan biosynthetic process"/>
    <property type="evidence" value="ECO:0007669"/>
    <property type="project" value="UniProtKB-UniRule"/>
</dbReference>
<keyword evidence="7 8" id="KW-0132">Cell division</keyword>
<dbReference type="Pfam" id="PF02875">
    <property type="entry name" value="Mur_ligase_C"/>
    <property type="match status" value="1"/>
</dbReference>
<dbReference type="GO" id="GO:0071555">
    <property type="term" value="P:cell wall organization"/>
    <property type="evidence" value="ECO:0007669"/>
    <property type="project" value="UniProtKB-KW"/>
</dbReference>